<dbReference type="SUPFAM" id="SSF52821">
    <property type="entry name" value="Rhodanese/Cell cycle control phosphatase"/>
    <property type="match status" value="1"/>
</dbReference>
<dbReference type="InterPro" id="IPR036873">
    <property type="entry name" value="Rhodanese-like_dom_sf"/>
</dbReference>
<evidence type="ECO:0000313" key="2">
    <source>
        <dbReference type="EMBL" id="QDE33180.1"/>
    </source>
</evidence>
<dbReference type="Gene3D" id="3.40.250.10">
    <property type="entry name" value="Rhodanese-like domain"/>
    <property type="match status" value="1"/>
</dbReference>
<accession>A0A4Y5YK51</accession>
<gene>
    <name evidence="2" type="ORF">FH971_06405</name>
</gene>
<feature type="domain" description="Rhodanese" evidence="1">
    <location>
        <begin position="24"/>
        <end position="106"/>
    </location>
</feature>
<dbReference type="EMBL" id="CP041036">
    <property type="protein sequence ID" value="QDE33180.1"/>
    <property type="molecule type" value="Genomic_DNA"/>
</dbReference>
<dbReference type="KEGG" id="spol:FH971_06405"/>
<proteinExistence type="predicted"/>
<name>A0A4Y5YK51_9GAMM</name>
<dbReference type="InterPro" id="IPR001763">
    <property type="entry name" value="Rhodanese-like_dom"/>
</dbReference>
<dbReference type="RefSeq" id="WP_137227311.1">
    <property type="nucleotide sequence ID" value="NZ_CP041036.1"/>
</dbReference>
<dbReference type="CDD" id="cd00158">
    <property type="entry name" value="RHOD"/>
    <property type="match status" value="1"/>
</dbReference>
<dbReference type="InterPro" id="IPR052367">
    <property type="entry name" value="Thiosulfate_ST/Rhodanese-like"/>
</dbReference>
<dbReference type="PANTHER" id="PTHR45431:SF3">
    <property type="entry name" value="RHODANESE-LIKE DOMAIN-CONTAINING PROTEIN 15, CHLOROPLASTIC"/>
    <property type="match status" value="1"/>
</dbReference>
<dbReference type="Proteomes" id="UP000319809">
    <property type="component" value="Chromosome"/>
</dbReference>
<sequence>MLAVSFISPAQVVEQDPNVAWQKIDKGDMVIDVRTAEEFAAGHINGAINIPFDQIVPQLAKLNLAKDTDVVLYCRSGRRSGMAQNALVKQGYSKTYNAGGLDTLMSSR</sequence>
<keyword evidence="3" id="KW-1185">Reference proteome</keyword>
<evidence type="ECO:0000259" key="1">
    <source>
        <dbReference type="PROSITE" id="PS50206"/>
    </source>
</evidence>
<dbReference type="PANTHER" id="PTHR45431">
    <property type="entry name" value="RHODANESE-LIKE DOMAIN-CONTAINING PROTEIN 15, CHLOROPLASTIC"/>
    <property type="match status" value="1"/>
</dbReference>
<protein>
    <submittedName>
        <fullName evidence="2">Rhodanese-like domain-containing protein</fullName>
    </submittedName>
</protein>
<evidence type="ECO:0000313" key="3">
    <source>
        <dbReference type="Proteomes" id="UP000319809"/>
    </source>
</evidence>
<organism evidence="2 3">
    <name type="scientific">Shewanella polaris</name>
    <dbReference type="NCBI Taxonomy" id="2588449"/>
    <lineage>
        <taxon>Bacteria</taxon>
        <taxon>Pseudomonadati</taxon>
        <taxon>Pseudomonadota</taxon>
        <taxon>Gammaproteobacteria</taxon>
        <taxon>Alteromonadales</taxon>
        <taxon>Shewanellaceae</taxon>
        <taxon>Shewanella</taxon>
    </lineage>
</organism>
<reference evidence="2 3" key="1">
    <citation type="submission" date="2019-06" db="EMBL/GenBank/DDBJ databases">
        <title>The genome of Shewanella sp. SM1901.</title>
        <authorList>
            <person name="Cha Q."/>
        </authorList>
    </citation>
    <scope>NUCLEOTIDE SEQUENCE [LARGE SCALE GENOMIC DNA]</scope>
    <source>
        <strain evidence="2 3">SM1901</strain>
    </source>
</reference>
<dbReference type="SMART" id="SM00450">
    <property type="entry name" value="RHOD"/>
    <property type="match status" value="1"/>
</dbReference>
<dbReference type="AlphaFoldDB" id="A0A4Y5YK51"/>
<dbReference type="PROSITE" id="PS50206">
    <property type="entry name" value="RHODANESE_3"/>
    <property type="match status" value="1"/>
</dbReference>
<dbReference type="Pfam" id="PF00581">
    <property type="entry name" value="Rhodanese"/>
    <property type="match status" value="1"/>
</dbReference>